<evidence type="ECO:0000313" key="2">
    <source>
        <dbReference type="Proteomes" id="UP000623776"/>
    </source>
</evidence>
<sequence>MRHSSNSSPFGCSLDSEFTASVVVTFACVTQTSYPQVKRLLLMKGTPEWSLKPTRRLLAAGISLVFSSRWRLAVGHEGIGVTEATQGLLQLLGITHGSDRPQLNPKVA</sequence>
<dbReference type="AlphaFoldDB" id="A0A8H9I5I7"/>
<name>A0A8H9I5I7_9GAMM</name>
<dbReference type="PROSITE" id="PS51257">
    <property type="entry name" value="PROKAR_LIPOPROTEIN"/>
    <property type="match status" value="1"/>
</dbReference>
<keyword evidence="2" id="KW-1185">Reference proteome</keyword>
<proteinExistence type="predicted"/>
<evidence type="ECO:0000313" key="1">
    <source>
        <dbReference type="EMBL" id="GGW37015.1"/>
    </source>
</evidence>
<dbReference type="EMBL" id="BMXN01000024">
    <property type="protein sequence ID" value="GGW37015.1"/>
    <property type="molecule type" value="Genomic_DNA"/>
</dbReference>
<comment type="caution">
    <text evidence="1">The sequence shown here is derived from an EMBL/GenBank/DDBJ whole genome shotgun (WGS) entry which is preliminary data.</text>
</comment>
<reference evidence="2" key="1">
    <citation type="journal article" date="2019" name="Int. J. Syst. Evol. Microbiol.">
        <title>The Global Catalogue of Microorganisms (GCM) 10K type strain sequencing project: providing services to taxonomists for standard genome sequencing and annotation.</title>
        <authorList>
            <consortium name="The Broad Institute Genomics Platform"/>
            <consortium name="The Broad Institute Genome Sequencing Center for Infectious Disease"/>
            <person name="Wu L."/>
            <person name="Ma J."/>
        </authorList>
    </citation>
    <scope>NUCLEOTIDE SEQUENCE [LARGE SCALE GENOMIC DNA]</scope>
    <source>
        <strain evidence="2">KCTC 22154</strain>
    </source>
</reference>
<accession>A0A8H9I5I7</accession>
<organism evidence="1 2">
    <name type="scientific">Vreelandella hamiltonii</name>
    <dbReference type="NCBI Taxonomy" id="502829"/>
    <lineage>
        <taxon>Bacteria</taxon>
        <taxon>Pseudomonadati</taxon>
        <taxon>Pseudomonadota</taxon>
        <taxon>Gammaproteobacteria</taxon>
        <taxon>Oceanospirillales</taxon>
        <taxon>Halomonadaceae</taxon>
        <taxon>Vreelandella</taxon>
    </lineage>
</organism>
<dbReference type="Proteomes" id="UP000623776">
    <property type="component" value="Unassembled WGS sequence"/>
</dbReference>
<protein>
    <submittedName>
        <fullName evidence="1">Uncharacterized protein</fullName>
    </submittedName>
</protein>
<gene>
    <name evidence="1" type="ORF">GCM10007157_30400</name>
</gene>